<sequence>MLNIPAVERKSAGNLVAQSTPKNVRPVIKEPRSQKRAPTSKQQGAKPERTGKPRTTITVRDDSFIVMNLKDNTDLPLSLQEKKERMLWGELNKKLEILRLEPLTVTRLTRGKESKHQNHPRLLRATLKNETDFLKSDGNVRILPDVPYSERNLVRNIPKESREQFFRGRNIIVQGVPENTDPTQANSDIREWKFDKQSLRLKTILTQHVTRLAKKDVQFIMNVNNSKQDQLCSDTPSESSLNNPISDVINTENTCSAYLKSPSPTLFPVHAFNTLNSLLSRPHWQVPVLPDSQLETVLLASINMAKHGFVIIFVCEDIHSQDCLRFYSDGLISSFQKIFHNDAVTRWDSHILHFIYANSLLGIELCSIKAKSDCPAILELESILFDPNSQ</sequence>
<evidence type="ECO:0000313" key="3">
    <source>
        <dbReference type="Proteomes" id="UP000279833"/>
    </source>
</evidence>
<reference evidence="4" key="1">
    <citation type="submission" date="2016-06" db="UniProtKB">
        <authorList>
            <consortium name="WormBaseParasite"/>
        </authorList>
    </citation>
    <scope>IDENTIFICATION</scope>
</reference>
<organism evidence="4">
    <name type="scientific">Schistosoma curassoni</name>
    <dbReference type="NCBI Taxonomy" id="6186"/>
    <lineage>
        <taxon>Eukaryota</taxon>
        <taxon>Metazoa</taxon>
        <taxon>Spiralia</taxon>
        <taxon>Lophotrochozoa</taxon>
        <taxon>Platyhelminthes</taxon>
        <taxon>Trematoda</taxon>
        <taxon>Digenea</taxon>
        <taxon>Strigeidida</taxon>
        <taxon>Schistosomatoidea</taxon>
        <taxon>Schistosomatidae</taxon>
        <taxon>Schistosoma</taxon>
    </lineage>
</organism>
<protein>
    <submittedName>
        <fullName evidence="4">Dynein axonemal heavy chain 3</fullName>
    </submittedName>
</protein>
<dbReference type="Proteomes" id="UP000279833">
    <property type="component" value="Unassembled WGS sequence"/>
</dbReference>
<dbReference type="AlphaFoldDB" id="A0A183K440"/>
<evidence type="ECO:0000313" key="2">
    <source>
        <dbReference type="EMBL" id="VDP36931.1"/>
    </source>
</evidence>
<keyword evidence="3" id="KW-1185">Reference proteome</keyword>
<dbReference type="WBParaSite" id="SCUD_0000975801-mRNA-1">
    <property type="protein sequence ID" value="SCUD_0000975801-mRNA-1"/>
    <property type="gene ID" value="SCUD_0000975801"/>
</dbReference>
<dbReference type="STRING" id="6186.A0A183K440"/>
<accession>A0A183K440</accession>
<proteinExistence type="predicted"/>
<name>A0A183K440_9TREM</name>
<evidence type="ECO:0000256" key="1">
    <source>
        <dbReference type="SAM" id="MobiDB-lite"/>
    </source>
</evidence>
<gene>
    <name evidence="2" type="ORF">SCUD_LOCUS9758</name>
</gene>
<evidence type="ECO:0000313" key="4">
    <source>
        <dbReference type="WBParaSite" id="SCUD_0000975801-mRNA-1"/>
    </source>
</evidence>
<feature type="region of interest" description="Disordered" evidence="1">
    <location>
        <begin position="1"/>
        <end position="55"/>
    </location>
</feature>
<reference evidence="2 3" key="2">
    <citation type="submission" date="2018-11" db="EMBL/GenBank/DDBJ databases">
        <authorList>
            <consortium name="Pathogen Informatics"/>
        </authorList>
    </citation>
    <scope>NUCLEOTIDE SEQUENCE [LARGE SCALE GENOMIC DNA]</scope>
    <source>
        <strain evidence="2">Dakar</strain>
        <strain evidence="3">Dakar, Senegal</strain>
    </source>
</reference>
<dbReference type="EMBL" id="UZAK01033403">
    <property type="protein sequence ID" value="VDP36931.1"/>
    <property type="molecule type" value="Genomic_DNA"/>
</dbReference>